<evidence type="ECO:0000313" key="3">
    <source>
        <dbReference type="Proteomes" id="UP000266669"/>
    </source>
</evidence>
<dbReference type="InterPro" id="IPR001387">
    <property type="entry name" value="Cro/C1-type_HTH"/>
</dbReference>
<dbReference type="Pfam" id="PF13443">
    <property type="entry name" value="HTH_26"/>
    <property type="match status" value="1"/>
</dbReference>
<dbReference type="InterPro" id="IPR010982">
    <property type="entry name" value="Lambda_DNA-bd_dom_sf"/>
</dbReference>
<evidence type="ECO:0000259" key="1">
    <source>
        <dbReference type="PROSITE" id="PS50943"/>
    </source>
</evidence>
<dbReference type="RefSeq" id="WP_118983934.1">
    <property type="nucleotide sequence ID" value="NZ_QHCS01000010.1"/>
</dbReference>
<protein>
    <submittedName>
        <fullName evidence="2">Transcriptional regulator</fullName>
    </submittedName>
</protein>
<dbReference type="AlphaFoldDB" id="A0A8B3CLQ4"/>
<reference evidence="3" key="1">
    <citation type="submission" date="2018-05" db="EMBL/GenBank/DDBJ databases">
        <title>Leptospira yasudae sp. nov. and Leptospira stimsonii sp. nov., two pathogenic species of the genus Leptospira isolated from environmental sources.</title>
        <authorList>
            <person name="Casanovas-Massana A."/>
            <person name="Hamond C."/>
            <person name="Santos L.A."/>
            <person name="Hacker K.P."/>
            <person name="Balassiano I."/>
            <person name="Medeiros M.A."/>
            <person name="Reis M.G."/>
            <person name="Ko A.I."/>
            <person name="Wunder E.A."/>
        </authorList>
    </citation>
    <scope>NUCLEOTIDE SEQUENCE [LARGE SCALE GENOMIC DNA]</scope>
    <source>
        <strain evidence="3">AMB6-RJ</strain>
    </source>
</reference>
<accession>A0A8B3CLQ4</accession>
<dbReference type="EMBL" id="QHCS01000010">
    <property type="protein sequence ID" value="RHX83207.1"/>
    <property type="molecule type" value="Genomic_DNA"/>
</dbReference>
<feature type="domain" description="HTH cro/C1-type" evidence="1">
    <location>
        <begin position="33"/>
        <end position="88"/>
    </location>
</feature>
<dbReference type="GO" id="GO:0003677">
    <property type="term" value="F:DNA binding"/>
    <property type="evidence" value="ECO:0007669"/>
    <property type="project" value="InterPro"/>
</dbReference>
<sequence>MKNKSTLERVLQDPNKRKSFEKKYREFLLSELISELMEIEKVSVRKLATMTNLSPTVIQEIKSGKRENPTFDSLTKLIGALGGEIVFKKGKKELAQVP</sequence>
<dbReference type="CDD" id="cd00093">
    <property type="entry name" value="HTH_XRE"/>
    <property type="match status" value="1"/>
</dbReference>
<name>A0A8B3CLQ4_9LEPT</name>
<evidence type="ECO:0000313" key="2">
    <source>
        <dbReference type="EMBL" id="RHX83207.1"/>
    </source>
</evidence>
<dbReference type="Proteomes" id="UP000266669">
    <property type="component" value="Unassembled WGS sequence"/>
</dbReference>
<dbReference type="PROSITE" id="PS50943">
    <property type="entry name" value="HTH_CROC1"/>
    <property type="match status" value="1"/>
</dbReference>
<dbReference type="Gene3D" id="1.10.260.40">
    <property type="entry name" value="lambda repressor-like DNA-binding domains"/>
    <property type="match status" value="1"/>
</dbReference>
<dbReference type="SUPFAM" id="SSF47413">
    <property type="entry name" value="lambda repressor-like DNA-binding domains"/>
    <property type="match status" value="1"/>
</dbReference>
<comment type="caution">
    <text evidence="2">The sequence shown here is derived from an EMBL/GenBank/DDBJ whole genome shotgun (WGS) entry which is preliminary data.</text>
</comment>
<gene>
    <name evidence="2" type="ORF">DLM78_22120</name>
</gene>
<organism evidence="2 3">
    <name type="scientific">Leptospira stimsonii</name>
    <dbReference type="NCBI Taxonomy" id="2202203"/>
    <lineage>
        <taxon>Bacteria</taxon>
        <taxon>Pseudomonadati</taxon>
        <taxon>Spirochaetota</taxon>
        <taxon>Spirochaetia</taxon>
        <taxon>Leptospirales</taxon>
        <taxon>Leptospiraceae</taxon>
        <taxon>Leptospira</taxon>
    </lineage>
</organism>
<proteinExistence type="predicted"/>
<dbReference type="SMART" id="SM00530">
    <property type="entry name" value="HTH_XRE"/>
    <property type="match status" value="1"/>
</dbReference>